<dbReference type="Pfam" id="PF00172">
    <property type="entry name" value="Zn_clus"/>
    <property type="match status" value="1"/>
</dbReference>
<gene>
    <name evidence="5" type="ORF">CRHIZ90672A_00006848</name>
</gene>
<comment type="caution">
    <text evidence="5">The sequence shown here is derived from an EMBL/GenBank/DDBJ whole genome shotgun (WGS) entry which is preliminary data.</text>
</comment>
<dbReference type="InterPro" id="IPR001138">
    <property type="entry name" value="Zn2Cys6_DnaBD"/>
</dbReference>
<dbReference type="Gene3D" id="4.10.240.10">
    <property type="entry name" value="Zn(2)-C6 fungal-type DNA-binding domain"/>
    <property type="match status" value="1"/>
</dbReference>
<protein>
    <recommendedName>
        <fullName evidence="4">Zn(2)-C6 fungal-type domain-containing protein</fullName>
    </recommendedName>
</protein>
<sequence>MSSKKRPYVPKTKVTVNSGCYPCSRRRIHCDRTEPTCHKCAARGLQCTGLGLKLRFPYGAPVSVSAISEAPGTSHLSRPNTFRANDPIFASQGSYDQTFPAIVLHDFGSTEDLSPSVFLSNGDISHSTNSISQEYIPKDLSSYNAFGASVELERHETALARFNQIGGIPHIPTEITPLWKRIMCKYFSDNIAPEMTAIDGSHNEWRHLVLSLSQTDDLVMDAVIMVAFYHLELNKSTQAHRRTKCELSTTWNDLRDPNEMYNRVILGLRSQPGLNNGDINIKISVSITILILFVGAMVTGGSDFLLLSRMLESAIEAMGGEDKLPRVYASDFIKKQNHKMRVYAAPLLDERRGLQFISSQTHKEQLFNSLTHRLLDYPEHSPTMMLVRDLVQQALDLYIAQFDYRTDDQASNELGNMTSIIRVQHFKETLEAFPQGAPGERVLVWACFIAASASILDEHKEFFEQILLRHQSRNGFINILEGLECLRRIWSRTSQERWTSLLAQVNVLVM</sequence>
<dbReference type="CDD" id="cd00067">
    <property type="entry name" value="GAL4"/>
    <property type="match status" value="1"/>
</dbReference>
<dbReference type="InterPro" id="IPR021858">
    <property type="entry name" value="Fun_TF"/>
</dbReference>
<reference evidence="5" key="1">
    <citation type="submission" date="2021-10" db="EMBL/GenBank/DDBJ databases">
        <authorList>
            <person name="Piombo E."/>
        </authorList>
    </citation>
    <scope>NUCLEOTIDE SEQUENCE</scope>
</reference>
<dbReference type="OrthoDB" id="5386330at2759"/>
<dbReference type="PROSITE" id="PS50048">
    <property type="entry name" value="ZN2_CY6_FUNGAL_2"/>
    <property type="match status" value="1"/>
</dbReference>
<dbReference type="Proteomes" id="UP000696573">
    <property type="component" value="Unassembled WGS sequence"/>
</dbReference>
<evidence type="ECO:0000256" key="3">
    <source>
        <dbReference type="SAM" id="Phobius"/>
    </source>
</evidence>
<dbReference type="GO" id="GO:0000976">
    <property type="term" value="F:transcription cis-regulatory region binding"/>
    <property type="evidence" value="ECO:0007669"/>
    <property type="project" value="TreeGrafter"/>
</dbReference>
<dbReference type="PANTHER" id="PTHR37534:SF17">
    <property type="entry name" value="ZN(2)-C6 FUNGAL-TYPE DOMAIN-CONTAINING PROTEIN"/>
    <property type="match status" value="1"/>
</dbReference>
<dbReference type="PANTHER" id="PTHR37534">
    <property type="entry name" value="TRANSCRIPTIONAL ACTIVATOR PROTEIN UGA3"/>
    <property type="match status" value="1"/>
</dbReference>
<dbReference type="EMBL" id="CABFNQ020000748">
    <property type="protein sequence ID" value="CAH0033974.1"/>
    <property type="molecule type" value="Genomic_DNA"/>
</dbReference>
<dbReference type="InterPro" id="IPR036864">
    <property type="entry name" value="Zn2-C6_fun-type_DNA-bd_sf"/>
</dbReference>
<evidence type="ECO:0000313" key="6">
    <source>
        <dbReference type="Proteomes" id="UP000696573"/>
    </source>
</evidence>
<feature type="domain" description="Zn(2)-C6 fungal-type" evidence="4">
    <location>
        <begin position="19"/>
        <end position="48"/>
    </location>
</feature>
<dbReference type="PROSITE" id="PS00463">
    <property type="entry name" value="ZN2_CY6_FUNGAL_1"/>
    <property type="match status" value="1"/>
</dbReference>
<organism evidence="5 6">
    <name type="scientific">Clonostachys rhizophaga</name>
    <dbReference type="NCBI Taxonomy" id="160324"/>
    <lineage>
        <taxon>Eukaryota</taxon>
        <taxon>Fungi</taxon>
        <taxon>Dikarya</taxon>
        <taxon>Ascomycota</taxon>
        <taxon>Pezizomycotina</taxon>
        <taxon>Sordariomycetes</taxon>
        <taxon>Hypocreomycetidae</taxon>
        <taxon>Hypocreales</taxon>
        <taxon>Bionectriaceae</taxon>
        <taxon>Clonostachys</taxon>
    </lineage>
</organism>
<feature type="transmembrane region" description="Helical" evidence="3">
    <location>
        <begin position="283"/>
        <end position="306"/>
    </location>
</feature>
<keyword evidence="3" id="KW-0812">Transmembrane</keyword>
<dbReference type="SUPFAM" id="SSF57701">
    <property type="entry name" value="Zn2/Cys6 DNA-binding domain"/>
    <property type="match status" value="1"/>
</dbReference>
<keyword evidence="3" id="KW-1133">Transmembrane helix</keyword>
<dbReference type="AlphaFoldDB" id="A0A9N9VVT8"/>
<name>A0A9N9VVT8_9HYPO</name>
<keyword evidence="2" id="KW-0539">Nucleus</keyword>
<evidence type="ECO:0000256" key="1">
    <source>
        <dbReference type="ARBA" id="ARBA00004123"/>
    </source>
</evidence>
<keyword evidence="6" id="KW-1185">Reference proteome</keyword>
<dbReference type="GO" id="GO:0005634">
    <property type="term" value="C:nucleus"/>
    <property type="evidence" value="ECO:0007669"/>
    <property type="project" value="UniProtKB-SubCell"/>
</dbReference>
<keyword evidence="3" id="KW-0472">Membrane</keyword>
<dbReference type="GO" id="GO:0000981">
    <property type="term" value="F:DNA-binding transcription factor activity, RNA polymerase II-specific"/>
    <property type="evidence" value="ECO:0007669"/>
    <property type="project" value="InterPro"/>
</dbReference>
<dbReference type="Pfam" id="PF11951">
    <property type="entry name" value="Fungal_trans_2"/>
    <property type="match status" value="2"/>
</dbReference>
<evidence type="ECO:0000259" key="4">
    <source>
        <dbReference type="PROSITE" id="PS50048"/>
    </source>
</evidence>
<proteinExistence type="predicted"/>
<evidence type="ECO:0000256" key="2">
    <source>
        <dbReference type="ARBA" id="ARBA00023242"/>
    </source>
</evidence>
<evidence type="ECO:0000313" key="5">
    <source>
        <dbReference type="EMBL" id="CAH0033974.1"/>
    </source>
</evidence>
<dbReference type="SMART" id="SM00066">
    <property type="entry name" value="GAL4"/>
    <property type="match status" value="1"/>
</dbReference>
<comment type="subcellular location">
    <subcellularLocation>
        <location evidence="1">Nucleus</location>
    </subcellularLocation>
</comment>
<dbReference type="GO" id="GO:0045944">
    <property type="term" value="P:positive regulation of transcription by RNA polymerase II"/>
    <property type="evidence" value="ECO:0007669"/>
    <property type="project" value="TreeGrafter"/>
</dbReference>
<dbReference type="GO" id="GO:0008270">
    <property type="term" value="F:zinc ion binding"/>
    <property type="evidence" value="ECO:0007669"/>
    <property type="project" value="InterPro"/>
</dbReference>
<accession>A0A9N9VVT8</accession>